<feature type="signal peptide" evidence="14">
    <location>
        <begin position="1"/>
        <end position="24"/>
    </location>
</feature>
<dbReference type="PRINTS" id="PR00605">
    <property type="entry name" value="CYTCHROMECIC"/>
</dbReference>
<feature type="domain" description="Cytochrome c" evidence="15">
    <location>
        <begin position="175"/>
        <end position="283"/>
    </location>
</feature>
<evidence type="ECO:0000256" key="2">
    <source>
        <dbReference type="ARBA" id="ARBA00004236"/>
    </source>
</evidence>
<dbReference type="EMBL" id="JBHRTN010000007">
    <property type="protein sequence ID" value="MFC3124631.1"/>
    <property type="molecule type" value="Genomic_DNA"/>
</dbReference>
<evidence type="ECO:0000256" key="14">
    <source>
        <dbReference type="SAM" id="SignalP"/>
    </source>
</evidence>
<dbReference type="InterPro" id="IPR036909">
    <property type="entry name" value="Cyt_c-like_dom_sf"/>
</dbReference>
<evidence type="ECO:0000256" key="13">
    <source>
        <dbReference type="PROSITE-ProRule" id="PRU00433"/>
    </source>
</evidence>
<evidence type="ECO:0000313" key="17">
    <source>
        <dbReference type="Proteomes" id="UP001595593"/>
    </source>
</evidence>
<dbReference type="RefSeq" id="WP_379595049.1">
    <property type="nucleotide sequence ID" value="NZ_JBHRTN010000007.1"/>
</dbReference>
<dbReference type="Pfam" id="PF00034">
    <property type="entry name" value="Cytochrom_C"/>
    <property type="match status" value="2"/>
</dbReference>
<evidence type="ECO:0000313" key="16">
    <source>
        <dbReference type="EMBL" id="MFC3124631.1"/>
    </source>
</evidence>
<dbReference type="PIRSF" id="PIRSF000018">
    <property type="entry name" value="Mb_ADH_cyt_c"/>
    <property type="match status" value="1"/>
</dbReference>
<evidence type="ECO:0000256" key="10">
    <source>
        <dbReference type="ARBA" id="ARBA00022982"/>
    </source>
</evidence>
<reference evidence="17" key="1">
    <citation type="journal article" date="2019" name="Int. J. Syst. Evol. Microbiol.">
        <title>The Global Catalogue of Microorganisms (GCM) 10K type strain sequencing project: providing services to taxonomists for standard genome sequencing and annotation.</title>
        <authorList>
            <consortium name="The Broad Institute Genomics Platform"/>
            <consortium name="The Broad Institute Genome Sequencing Center for Infectious Disease"/>
            <person name="Wu L."/>
            <person name="Ma J."/>
        </authorList>
    </citation>
    <scope>NUCLEOTIDE SEQUENCE [LARGE SCALE GENOMIC DNA]</scope>
    <source>
        <strain evidence="17">KCTC 52094</strain>
    </source>
</reference>
<gene>
    <name evidence="16" type="ORF">ACFOD4_06105</name>
</gene>
<feature type="domain" description="Cytochrome c" evidence="15">
    <location>
        <begin position="30"/>
        <end position="133"/>
    </location>
</feature>
<dbReference type="InterPro" id="IPR051459">
    <property type="entry name" value="Cytochrome_c-type_DH"/>
</dbReference>
<keyword evidence="5 13" id="KW-0349">Heme</keyword>
<dbReference type="SUPFAM" id="SSF46626">
    <property type="entry name" value="Cytochrome c"/>
    <property type="match status" value="3"/>
</dbReference>
<name>A0ABV7G1S6_9PROT</name>
<comment type="cofactor">
    <cofactor evidence="1">
        <name>heme c</name>
        <dbReference type="ChEBI" id="CHEBI:61717"/>
    </cofactor>
</comment>
<evidence type="ECO:0000256" key="7">
    <source>
        <dbReference type="ARBA" id="ARBA00022723"/>
    </source>
</evidence>
<proteinExistence type="predicted"/>
<dbReference type="PROSITE" id="PS51007">
    <property type="entry name" value="CYTC"/>
    <property type="match status" value="3"/>
</dbReference>
<comment type="subcellular location">
    <subcellularLocation>
        <location evidence="2">Cell membrane</location>
    </subcellularLocation>
</comment>
<evidence type="ECO:0000256" key="4">
    <source>
        <dbReference type="ARBA" id="ARBA00022475"/>
    </source>
</evidence>
<dbReference type="InterPro" id="IPR009056">
    <property type="entry name" value="Cyt_c-like_dom"/>
</dbReference>
<keyword evidence="11 13" id="KW-0408">Iron</keyword>
<sequence length="417" mass="44616">MMRASILAATLLASIVLGTGTVRADADNFVEVERGRALSNAGDCMGCHIGPDGKSMAGGHMLETPFGKISVPNITPDNETGIGRWTRDEFDDAMRRGIGPGGTHLYPAFPYTAFTKMPRKDIDAIYDYLRTLPAVHNDVDRDTLPFPFNIRTAMIGWNWLNFTPGEFRPDPSKSDEFNRGAYLVEGPGHCGMCHTPRNIMGGDKSAEHLQGGDLQGWFAPNITADRRLGIGAWSVEEIVTYLKTGHTERSAASGPMAEVVQYSTSLMPETELKAIAVYLKERGAAGPGTPQPVAASDARMQRGAAIYDDGCAACHVGNGSGVAGMFPRLADNQNIQQNDPSGILRVVLQGAQSVATRHAVTGPSMPAFGFRLSDQQVADVATFIRNSWGNAAAPVTADQARQMRERSAGVAMPAAGH</sequence>
<evidence type="ECO:0000256" key="6">
    <source>
        <dbReference type="ARBA" id="ARBA00022660"/>
    </source>
</evidence>
<keyword evidence="12" id="KW-0472">Membrane</keyword>
<accession>A0ABV7G1S6</accession>
<dbReference type="PANTHER" id="PTHR35008:SF8">
    <property type="entry name" value="ALCOHOL DEHYDROGENASE CYTOCHROME C SUBUNIT"/>
    <property type="match status" value="1"/>
</dbReference>
<feature type="chain" id="PRO_5045140816" evidence="14">
    <location>
        <begin position="25"/>
        <end position="417"/>
    </location>
</feature>
<dbReference type="Proteomes" id="UP001595593">
    <property type="component" value="Unassembled WGS sequence"/>
</dbReference>
<dbReference type="InterPro" id="IPR008168">
    <property type="entry name" value="Cyt_C_IC"/>
</dbReference>
<evidence type="ECO:0000259" key="15">
    <source>
        <dbReference type="PROSITE" id="PS51007"/>
    </source>
</evidence>
<keyword evidence="17" id="KW-1185">Reference proteome</keyword>
<protein>
    <submittedName>
        <fullName evidence="16">Cytochrome c</fullName>
    </submittedName>
</protein>
<keyword evidence="6" id="KW-0679">Respiratory chain</keyword>
<organism evidence="16 17">
    <name type="scientific">Teichococcus globiformis</name>
    <dbReference type="NCBI Taxonomy" id="2307229"/>
    <lineage>
        <taxon>Bacteria</taxon>
        <taxon>Pseudomonadati</taxon>
        <taxon>Pseudomonadota</taxon>
        <taxon>Alphaproteobacteria</taxon>
        <taxon>Acetobacterales</taxon>
        <taxon>Roseomonadaceae</taxon>
        <taxon>Roseomonas</taxon>
    </lineage>
</organism>
<evidence type="ECO:0000256" key="5">
    <source>
        <dbReference type="ARBA" id="ARBA00022617"/>
    </source>
</evidence>
<dbReference type="PANTHER" id="PTHR35008">
    <property type="entry name" value="BLL4482 PROTEIN-RELATED"/>
    <property type="match status" value="1"/>
</dbReference>
<dbReference type="Gene3D" id="1.10.760.10">
    <property type="entry name" value="Cytochrome c-like domain"/>
    <property type="match status" value="2"/>
</dbReference>
<evidence type="ECO:0000256" key="8">
    <source>
        <dbReference type="ARBA" id="ARBA00022729"/>
    </source>
</evidence>
<keyword evidence="9" id="KW-0677">Repeat</keyword>
<keyword evidence="7 13" id="KW-0479">Metal-binding</keyword>
<evidence type="ECO:0000256" key="3">
    <source>
        <dbReference type="ARBA" id="ARBA00022448"/>
    </source>
</evidence>
<evidence type="ECO:0000256" key="12">
    <source>
        <dbReference type="ARBA" id="ARBA00023136"/>
    </source>
</evidence>
<evidence type="ECO:0000256" key="9">
    <source>
        <dbReference type="ARBA" id="ARBA00022737"/>
    </source>
</evidence>
<keyword evidence="4" id="KW-1003">Cell membrane</keyword>
<keyword evidence="10" id="KW-0249">Electron transport</keyword>
<feature type="domain" description="Cytochrome c" evidence="15">
    <location>
        <begin position="298"/>
        <end position="388"/>
    </location>
</feature>
<keyword evidence="8 14" id="KW-0732">Signal</keyword>
<keyword evidence="3" id="KW-0813">Transport</keyword>
<comment type="caution">
    <text evidence="16">The sequence shown here is derived from an EMBL/GenBank/DDBJ whole genome shotgun (WGS) entry which is preliminary data.</text>
</comment>
<evidence type="ECO:0000256" key="11">
    <source>
        <dbReference type="ARBA" id="ARBA00023004"/>
    </source>
</evidence>
<dbReference type="InterPro" id="IPR014353">
    <property type="entry name" value="Membr-bd_ADH_cyt_c"/>
</dbReference>
<evidence type="ECO:0000256" key="1">
    <source>
        <dbReference type="ARBA" id="ARBA00001926"/>
    </source>
</evidence>